<gene>
    <name evidence="3" type="ORF">DRJ31_08155</name>
</gene>
<evidence type="ECO:0000313" key="3">
    <source>
        <dbReference type="EMBL" id="RLE47921.1"/>
    </source>
</evidence>
<sequence length="422" mass="46793">MGEEIKPAVCTFCGNLCDDVQFDVTKFKGKKFCKLGSSKFSKKERIKAPMIDGKEVSYEEAIEKAAEILVNARKPLLYGWASTVNEAIRLGVILTEKVRGVYDQCASVCHAPGTLAVIEEGLPGGTLGAIKNRADVVVFWGSNPMEAHPRHGVRYSISAKGLLIKDRKQRKVIVVDVRPTKTARLADIFVQVKPGYDYSILSALRAIIKGEADVVPEEVGGVSKEKLMELAEIMVNAKYGVVFYGLGLTQSRGRDRGIENAVKLIQLLNRKTRWVIWPMRGHYNVVGAGEVPTWEVGYQYAIDFSRGYPRFFPNEFTAVEVLKRKDCDAALVIASDPVAHFPKAAVKHLKEIPVIQIDPFPNMTTLVANVVIPAAVAGIEAEGTAYRMDCIPLRVKKLVDTQYWSDEKILEELLKKVEELKG</sequence>
<name>A0A497ELF0_9CREN</name>
<dbReference type="Gene3D" id="3.40.228.10">
    <property type="entry name" value="Dimethylsulfoxide Reductase, domain 2"/>
    <property type="match status" value="2"/>
</dbReference>
<dbReference type="AlphaFoldDB" id="A0A497ELF0"/>
<evidence type="ECO:0000259" key="2">
    <source>
        <dbReference type="Pfam" id="PF00384"/>
    </source>
</evidence>
<feature type="domain" description="Molybdopterin oxidoreductase" evidence="2">
    <location>
        <begin position="45"/>
        <end position="414"/>
    </location>
</feature>
<dbReference type="NCBIfam" id="TIGR03129">
    <property type="entry name" value="one_C_dehyd_B"/>
    <property type="match status" value="1"/>
</dbReference>
<dbReference type="Proteomes" id="UP000278475">
    <property type="component" value="Unassembled WGS sequence"/>
</dbReference>
<dbReference type="GO" id="GO:0018493">
    <property type="term" value="F:formylmethanofuran dehydrogenase activity"/>
    <property type="evidence" value="ECO:0007669"/>
    <property type="project" value="InterPro"/>
</dbReference>
<proteinExistence type="predicted"/>
<comment type="caution">
    <text evidence="3">The sequence shown here is derived from an EMBL/GenBank/DDBJ whole genome shotgun (WGS) entry which is preliminary data.</text>
</comment>
<dbReference type="InterPro" id="IPR050123">
    <property type="entry name" value="Prok_molybdopt-oxidoreductase"/>
</dbReference>
<dbReference type="PIRSF" id="PIRSF005646">
    <property type="entry name" value="FwdB"/>
    <property type="match status" value="1"/>
</dbReference>
<dbReference type="GO" id="GO:0022904">
    <property type="term" value="P:respiratory electron transport chain"/>
    <property type="evidence" value="ECO:0007669"/>
    <property type="project" value="TreeGrafter"/>
</dbReference>
<dbReference type="PANTHER" id="PTHR43105:SF14">
    <property type="entry name" value="FORMATE DEHYDROGENASE H"/>
    <property type="match status" value="1"/>
</dbReference>
<protein>
    <submittedName>
        <fullName evidence="3">Formylmethanofuran dehydrogenase subunit B</fullName>
    </submittedName>
</protein>
<dbReference type="SUPFAM" id="SSF53706">
    <property type="entry name" value="Formate dehydrogenase/DMSO reductase, domains 1-3"/>
    <property type="match status" value="1"/>
</dbReference>
<accession>A0A497ELF0</accession>
<organism evidence="3 4">
    <name type="scientific">Thermoproteota archaeon</name>
    <dbReference type="NCBI Taxonomy" id="2056631"/>
    <lineage>
        <taxon>Archaea</taxon>
        <taxon>Thermoproteota</taxon>
    </lineage>
</organism>
<dbReference type="CDD" id="cd02761">
    <property type="entry name" value="MopB_FmdB-FwdB"/>
    <property type="match status" value="1"/>
</dbReference>
<dbReference type="GO" id="GO:0016020">
    <property type="term" value="C:membrane"/>
    <property type="evidence" value="ECO:0007669"/>
    <property type="project" value="TreeGrafter"/>
</dbReference>
<keyword evidence="1" id="KW-0560">Oxidoreductase</keyword>
<dbReference type="Pfam" id="PF00384">
    <property type="entry name" value="Molybdopterin"/>
    <property type="match status" value="1"/>
</dbReference>
<dbReference type="GO" id="GO:0015948">
    <property type="term" value="P:methanogenesis"/>
    <property type="evidence" value="ECO:0007669"/>
    <property type="project" value="InterPro"/>
</dbReference>
<dbReference type="InterPro" id="IPR006656">
    <property type="entry name" value="Mopterin_OxRdtase"/>
</dbReference>
<evidence type="ECO:0000256" key="1">
    <source>
        <dbReference type="ARBA" id="ARBA00023002"/>
    </source>
</evidence>
<dbReference type="GO" id="GO:0003954">
    <property type="term" value="F:NADH dehydrogenase activity"/>
    <property type="evidence" value="ECO:0007669"/>
    <property type="project" value="TreeGrafter"/>
</dbReference>
<dbReference type="EMBL" id="QMQV01000099">
    <property type="protein sequence ID" value="RLE47921.1"/>
    <property type="molecule type" value="Genomic_DNA"/>
</dbReference>
<dbReference type="PANTHER" id="PTHR43105">
    <property type="entry name" value="RESPIRATORY NITRATE REDUCTASE"/>
    <property type="match status" value="1"/>
</dbReference>
<dbReference type="Gene3D" id="3.40.50.740">
    <property type="match status" value="2"/>
</dbReference>
<evidence type="ECO:0000313" key="4">
    <source>
        <dbReference type="Proteomes" id="UP000278475"/>
    </source>
</evidence>
<dbReference type="InterPro" id="IPR016457">
    <property type="entry name" value="Formylmethanofuran_DH_bsu"/>
</dbReference>
<reference evidence="3 4" key="1">
    <citation type="submission" date="2018-06" db="EMBL/GenBank/DDBJ databases">
        <title>Extensive metabolic versatility and redundancy in microbially diverse, dynamic hydrothermal sediments.</title>
        <authorList>
            <person name="Dombrowski N."/>
            <person name="Teske A."/>
            <person name="Baker B.J."/>
        </authorList>
    </citation>
    <scope>NUCLEOTIDE SEQUENCE [LARGE SCALE GENOMIC DNA]</scope>
    <source>
        <strain evidence="3">B66_G16</strain>
    </source>
</reference>